<dbReference type="GeneID" id="63769706"/>
<dbReference type="EMBL" id="MCFJ01000026">
    <property type="protein sequence ID" value="ORY55705.1"/>
    <property type="molecule type" value="Genomic_DNA"/>
</dbReference>
<dbReference type="Proteomes" id="UP000193689">
    <property type="component" value="Unassembled WGS sequence"/>
</dbReference>
<dbReference type="InParanoid" id="A0A1Y2DAL5"/>
<evidence type="ECO:0000313" key="1">
    <source>
        <dbReference type="EMBL" id="ORY55705.1"/>
    </source>
</evidence>
<dbReference type="AlphaFoldDB" id="A0A1Y2DAL5"/>
<comment type="caution">
    <text evidence="1">The sequence shown here is derived from an EMBL/GenBank/DDBJ whole genome shotgun (WGS) entry which is preliminary data.</text>
</comment>
<keyword evidence="2" id="KW-1185">Reference proteome</keyword>
<sequence length="275" mass="29847">MISFQCVVPLHCLPFAHLPPPLPLPLSAQAAKTCTCWYKLAAICSPNRLDSEVSWLSSMRGWAGLVESRGSGPSIKQATKAASMSSYWNFRGSISLRAASSPPATPRQFNSIQETRTWKKGTRLLPPRTAVPFGMTSAHSWGSRGRTCPPVPRMILGRNLPAPRLTAVWSALCALLSQPQACLPLDKVESVRKRGHDRHLGKPAFASCHDVASLESDLRLCPAPVHASACRTVSFSGSVWYFSIASVNLSSFLRPKSPLCSSATLYQDLEASHPP</sequence>
<organism evidence="1 2">
    <name type="scientific">Pseudomassariella vexata</name>
    <dbReference type="NCBI Taxonomy" id="1141098"/>
    <lineage>
        <taxon>Eukaryota</taxon>
        <taxon>Fungi</taxon>
        <taxon>Dikarya</taxon>
        <taxon>Ascomycota</taxon>
        <taxon>Pezizomycotina</taxon>
        <taxon>Sordariomycetes</taxon>
        <taxon>Xylariomycetidae</taxon>
        <taxon>Amphisphaeriales</taxon>
        <taxon>Pseudomassariaceae</taxon>
        <taxon>Pseudomassariella</taxon>
    </lineage>
</organism>
<accession>A0A1Y2DAL5</accession>
<gene>
    <name evidence="1" type="ORF">BCR38DRAFT_123782</name>
</gene>
<proteinExistence type="predicted"/>
<protein>
    <submittedName>
        <fullName evidence="1">Uncharacterized protein</fullName>
    </submittedName>
</protein>
<reference evidence="1 2" key="1">
    <citation type="submission" date="2016-07" db="EMBL/GenBank/DDBJ databases">
        <title>Pervasive Adenine N6-methylation of Active Genes in Fungi.</title>
        <authorList>
            <consortium name="DOE Joint Genome Institute"/>
            <person name="Mondo S.J."/>
            <person name="Dannebaum R.O."/>
            <person name="Kuo R.C."/>
            <person name="Labutti K."/>
            <person name="Haridas S."/>
            <person name="Kuo A."/>
            <person name="Salamov A."/>
            <person name="Ahrendt S.R."/>
            <person name="Lipzen A."/>
            <person name="Sullivan W."/>
            <person name="Andreopoulos W.B."/>
            <person name="Clum A."/>
            <person name="Lindquist E."/>
            <person name="Daum C."/>
            <person name="Ramamoorthy G.K."/>
            <person name="Gryganskyi A."/>
            <person name="Culley D."/>
            <person name="Magnuson J.K."/>
            <person name="James T.Y."/>
            <person name="O'Malley M.A."/>
            <person name="Stajich J.E."/>
            <person name="Spatafora J.W."/>
            <person name="Visel A."/>
            <person name="Grigoriev I.V."/>
        </authorList>
    </citation>
    <scope>NUCLEOTIDE SEQUENCE [LARGE SCALE GENOMIC DNA]</scope>
    <source>
        <strain evidence="1 2">CBS 129021</strain>
    </source>
</reference>
<name>A0A1Y2DAL5_9PEZI</name>
<evidence type="ECO:0000313" key="2">
    <source>
        <dbReference type="Proteomes" id="UP000193689"/>
    </source>
</evidence>
<dbReference type="RefSeq" id="XP_040709763.1">
    <property type="nucleotide sequence ID" value="XM_040853494.1"/>
</dbReference>